<organism evidence="2 3">
    <name type="scientific">Sporormia fimetaria CBS 119925</name>
    <dbReference type="NCBI Taxonomy" id="1340428"/>
    <lineage>
        <taxon>Eukaryota</taxon>
        <taxon>Fungi</taxon>
        <taxon>Dikarya</taxon>
        <taxon>Ascomycota</taxon>
        <taxon>Pezizomycotina</taxon>
        <taxon>Dothideomycetes</taxon>
        <taxon>Pleosporomycetidae</taxon>
        <taxon>Pleosporales</taxon>
        <taxon>Sporormiaceae</taxon>
        <taxon>Sporormia</taxon>
    </lineage>
</organism>
<dbReference type="InterPro" id="IPR018958">
    <property type="entry name" value="Knr4/Smi1-like_dom"/>
</dbReference>
<gene>
    <name evidence="2" type="ORF">M011DRAFT_375868</name>
</gene>
<dbReference type="Pfam" id="PF09346">
    <property type="entry name" value="SMI1_KNR4"/>
    <property type="match status" value="1"/>
</dbReference>
<proteinExistence type="predicted"/>
<protein>
    <recommendedName>
        <fullName evidence="1">Knr4/Smi1-like domain-containing protein</fullName>
    </recommendedName>
</protein>
<dbReference type="Gene3D" id="3.40.1580.10">
    <property type="entry name" value="SMI1/KNR4-like"/>
    <property type="match status" value="1"/>
</dbReference>
<feature type="non-terminal residue" evidence="2">
    <location>
        <position position="218"/>
    </location>
</feature>
<feature type="non-terminal residue" evidence="2">
    <location>
        <position position="1"/>
    </location>
</feature>
<dbReference type="AlphaFoldDB" id="A0A6A6V5M5"/>
<dbReference type="OrthoDB" id="2788868at2759"/>
<accession>A0A6A6V5M5</accession>
<dbReference type="SMART" id="SM00860">
    <property type="entry name" value="SMI1_KNR4"/>
    <property type="match status" value="1"/>
</dbReference>
<name>A0A6A6V5M5_9PLEO</name>
<keyword evidence="3" id="KW-1185">Reference proteome</keyword>
<evidence type="ECO:0000259" key="1">
    <source>
        <dbReference type="SMART" id="SM00860"/>
    </source>
</evidence>
<evidence type="ECO:0000313" key="3">
    <source>
        <dbReference type="Proteomes" id="UP000799440"/>
    </source>
</evidence>
<dbReference type="SUPFAM" id="SSF160631">
    <property type="entry name" value="SMI1/KNR4-like"/>
    <property type="match status" value="1"/>
</dbReference>
<dbReference type="EMBL" id="MU006583">
    <property type="protein sequence ID" value="KAF2745373.1"/>
    <property type="molecule type" value="Genomic_DNA"/>
</dbReference>
<evidence type="ECO:0000313" key="2">
    <source>
        <dbReference type="EMBL" id="KAF2745373.1"/>
    </source>
</evidence>
<reference evidence="2" key="1">
    <citation type="journal article" date="2020" name="Stud. Mycol.">
        <title>101 Dothideomycetes genomes: a test case for predicting lifestyles and emergence of pathogens.</title>
        <authorList>
            <person name="Haridas S."/>
            <person name="Albert R."/>
            <person name="Binder M."/>
            <person name="Bloem J."/>
            <person name="Labutti K."/>
            <person name="Salamov A."/>
            <person name="Andreopoulos B."/>
            <person name="Baker S."/>
            <person name="Barry K."/>
            <person name="Bills G."/>
            <person name="Bluhm B."/>
            <person name="Cannon C."/>
            <person name="Castanera R."/>
            <person name="Culley D."/>
            <person name="Daum C."/>
            <person name="Ezra D."/>
            <person name="Gonzalez J."/>
            <person name="Henrissat B."/>
            <person name="Kuo A."/>
            <person name="Liang C."/>
            <person name="Lipzen A."/>
            <person name="Lutzoni F."/>
            <person name="Magnuson J."/>
            <person name="Mondo S."/>
            <person name="Nolan M."/>
            <person name="Ohm R."/>
            <person name="Pangilinan J."/>
            <person name="Park H.-J."/>
            <person name="Ramirez L."/>
            <person name="Alfaro M."/>
            <person name="Sun H."/>
            <person name="Tritt A."/>
            <person name="Yoshinaga Y."/>
            <person name="Zwiers L.-H."/>
            <person name="Turgeon B."/>
            <person name="Goodwin S."/>
            <person name="Spatafora J."/>
            <person name="Crous P."/>
            <person name="Grigoriev I."/>
        </authorList>
    </citation>
    <scope>NUCLEOTIDE SEQUENCE</scope>
    <source>
        <strain evidence="2">CBS 119925</strain>
    </source>
</reference>
<sequence length="218" mass="24980">LQRLAESERAWDIFRAGALRETIEAAIDQRIAKGPARLPDLSMREILETIDKNNRENPAAREYWMDMNDDEYEVPSLFRDAATTEQIHQLEERLGIKLPDDYKEFLGLSNGFGQAFSGIISEAPLHSSKDVRKIGEDEHYFVDLFLKTPPEEIFNDTLYKDNGTGKSDMQKWTKVRSAIEIGQWDIDNTWLLPPSRITETRAKVAEVLASSDFSDEVK</sequence>
<feature type="domain" description="Knr4/Smi1-like" evidence="1">
    <location>
        <begin position="81"/>
        <end position="210"/>
    </location>
</feature>
<dbReference type="InterPro" id="IPR037883">
    <property type="entry name" value="Knr4/Smi1-like_sf"/>
</dbReference>
<dbReference type="Proteomes" id="UP000799440">
    <property type="component" value="Unassembled WGS sequence"/>
</dbReference>